<feature type="transmembrane region" description="Helical" evidence="1">
    <location>
        <begin position="101"/>
        <end position="123"/>
    </location>
</feature>
<feature type="transmembrane region" description="Helical" evidence="1">
    <location>
        <begin position="176"/>
        <end position="194"/>
    </location>
</feature>
<dbReference type="PANTHER" id="PTHR30354:SF11">
    <property type="entry name" value="PERMEASE"/>
    <property type="match status" value="1"/>
</dbReference>
<evidence type="ECO:0000256" key="1">
    <source>
        <dbReference type="SAM" id="Phobius"/>
    </source>
</evidence>
<accession>E1SL67</accession>
<dbReference type="PIRSF" id="PIRSF002746">
    <property type="entry name" value="Gluconate_transporter"/>
    <property type="match status" value="1"/>
</dbReference>
<dbReference type="InterPro" id="IPR003474">
    <property type="entry name" value="Glcn_transporter"/>
</dbReference>
<feature type="transmembrane region" description="Helical" evidence="1">
    <location>
        <begin position="459"/>
        <end position="476"/>
    </location>
</feature>
<dbReference type="OrthoDB" id="9787129at2"/>
<dbReference type="PANTHER" id="PTHR30354">
    <property type="entry name" value="GNT FAMILY GLUCONATE TRANSPORTER"/>
    <property type="match status" value="1"/>
</dbReference>
<feature type="transmembrane region" description="Helical" evidence="1">
    <location>
        <begin position="314"/>
        <end position="332"/>
    </location>
</feature>
<dbReference type="KEGG" id="fbl:Fbal_1236"/>
<gene>
    <name evidence="2" type="ordered locus">Fbal_1236</name>
</gene>
<dbReference type="AlphaFoldDB" id="E1SL67"/>
<feature type="transmembrane region" description="Helical" evidence="1">
    <location>
        <begin position="56"/>
        <end position="81"/>
    </location>
</feature>
<dbReference type="STRING" id="550540.Fbal_1236"/>
<dbReference type="eggNOG" id="COG2610">
    <property type="taxonomic scope" value="Bacteria"/>
</dbReference>
<feature type="transmembrane region" description="Helical" evidence="1">
    <location>
        <begin position="392"/>
        <end position="409"/>
    </location>
</feature>
<dbReference type="Pfam" id="PF02447">
    <property type="entry name" value="GntP_permease"/>
    <property type="match status" value="1"/>
</dbReference>
<dbReference type="EMBL" id="CP002209">
    <property type="protein sequence ID" value="ADN75445.1"/>
    <property type="molecule type" value="Genomic_DNA"/>
</dbReference>
<feature type="transmembrane region" description="Helical" evidence="1">
    <location>
        <begin position="233"/>
        <end position="255"/>
    </location>
</feature>
<dbReference type="RefSeq" id="WP_013344751.1">
    <property type="nucleotide sequence ID" value="NC_014541.1"/>
</dbReference>
<protein>
    <submittedName>
        <fullName evidence="2">Gluconate transporter</fullName>
    </submittedName>
</protein>
<proteinExistence type="predicted"/>
<feature type="transmembrane region" description="Helical" evidence="1">
    <location>
        <begin position="430"/>
        <end position="453"/>
    </location>
</feature>
<feature type="transmembrane region" description="Helical" evidence="1">
    <location>
        <begin position="275"/>
        <end position="293"/>
    </location>
</feature>
<dbReference type="GeneID" id="67181468"/>
<keyword evidence="1" id="KW-1133">Transmembrane helix</keyword>
<dbReference type="HOGENOM" id="CLU_027949_0_2_6"/>
<keyword evidence="1" id="KW-0812">Transmembrane</keyword>
<dbReference type="GO" id="GO:0015128">
    <property type="term" value="F:gluconate transmembrane transporter activity"/>
    <property type="evidence" value="ECO:0007669"/>
    <property type="project" value="InterPro"/>
</dbReference>
<keyword evidence="1" id="KW-0472">Membrane</keyword>
<sequence length="490" mass="50557">METTIIGVVAGLVALLAMVLKTRIHIFPAMIITALIIGLLAGMTPNDLTAALTSGFGGTLSSIGLIIGFGVMMGACFEVSGAAKRMARTFIKLFGKGREDIALGFTGVLVSIPVFCDSAYVLLQSLVRAISQNIGKSMVGLGATLAIGLLITHAMVPPTPGPVGVAALLGVDLGSYMVWGLIVSIPMMLGTIFYTRRVGEKYYRVPAENGEWITEPTLFKGVKEMSADEEAKLPSNFLSFAPILLPIALILIRTLVGGPAEGQDPTLLHHTIDLVGHPVIAVGIGLLIALYGLTSKMPREEVIQSMEAGVSSTGIILLVTGAGGAMGAVLRASGAGDVIAESIAATGLPPILVPLAIASLLRLAQGSATVAMITAATITAPMVAGLGLEPVFVALACAVGSIGFSHFNDSYFHVVTRTLGVDDTKAQMEIWCVTAMIAWAIGATMVTALNLMFGSAGTLFDVVIPVATLAGLLLWVKKQGAEAPAVPAKA</sequence>
<dbReference type="Proteomes" id="UP000006683">
    <property type="component" value="Chromosome"/>
</dbReference>
<keyword evidence="3" id="KW-1185">Reference proteome</keyword>
<feature type="transmembrane region" description="Helical" evidence="1">
    <location>
        <begin position="5"/>
        <end position="20"/>
    </location>
</feature>
<evidence type="ECO:0000313" key="3">
    <source>
        <dbReference type="Proteomes" id="UP000006683"/>
    </source>
</evidence>
<name>E1SL67_FERBD</name>
<feature type="transmembrane region" description="Helical" evidence="1">
    <location>
        <begin position="338"/>
        <end position="361"/>
    </location>
</feature>
<reference evidence="2 3" key="1">
    <citation type="journal article" date="2010" name="Stand. Genomic Sci.">
        <title>Complete genome sequence of Ferrimonas balearica type strain (PAT).</title>
        <authorList>
            <person name="Nolan M."/>
            <person name="Sikorski J."/>
            <person name="Davenport K."/>
            <person name="Lucas S."/>
            <person name="Glavina Del Rio T."/>
            <person name="Tice H."/>
            <person name="Cheng J."/>
            <person name="Goodwin L."/>
            <person name="Pitluck S."/>
            <person name="Liolios K."/>
            <person name="Ivanova N."/>
            <person name="Mavromatis K."/>
            <person name="Ovchinnikova G."/>
            <person name="Pati A."/>
            <person name="Chen A."/>
            <person name="Palaniappan K."/>
            <person name="Land M."/>
            <person name="Hauser L."/>
            <person name="Chang Y."/>
            <person name="Jeffries C."/>
            <person name="Tapia R."/>
            <person name="Brettin T."/>
            <person name="Detter J."/>
            <person name="Han C."/>
            <person name="Yasawong M."/>
            <person name="Rohde M."/>
            <person name="Tindall B."/>
            <person name="Goker M."/>
            <person name="Woyke T."/>
            <person name="Bristow J."/>
            <person name="Eisen J."/>
            <person name="Markowitz V."/>
            <person name="Hugenholtz P."/>
            <person name="Kyrpides N."/>
            <person name="Klenk H."/>
            <person name="Lapidus A."/>
        </authorList>
    </citation>
    <scope>NUCLEOTIDE SEQUENCE [LARGE SCALE GENOMIC DNA]</scope>
    <source>
        <strain evidence="3">DSM 9799 / CCM 4581 / KCTC 23876 / PAT</strain>
    </source>
</reference>
<feature type="transmembrane region" description="Helical" evidence="1">
    <location>
        <begin position="26"/>
        <end position="44"/>
    </location>
</feature>
<dbReference type="GO" id="GO:0005886">
    <property type="term" value="C:plasma membrane"/>
    <property type="evidence" value="ECO:0007669"/>
    <property type="project" value="TreeGrafter"/>
</dbReference>
<evidence type="ECO:0000313" key="2">
    <source>
        <dbReference type="EMBL" id="ADN75445.1"/>
    </source>
</evidence>
<organism evidence="2 3">
    <name type="scientific">Ferrimonas balearica (strain DSM 9799 / CCM 4581 / KCTC 23876 / PAT)</name>
    <dbReference type="NCBI Taxonomy" id="550540"/>
    <lineage>
        <taxon>Bacteria</taxon>
        <taxon>Pseudomonadati</taxon>
        <taxon>Pseudomonadota</taxon>
        <taxon>Gammaproteobacteria</taxon>
        <taxon>Alteromonadales</taxon>
        <taxon>Ferrimonadaceae</taxon>
        <taxon>Ferrimonas</taxon>
    </lineage>
</organism>
<feature type="transmembrane region" description="Helical" evidence="1">
    <location>
        <begin position="135"/>
        <end position="156"/>
    </location>
</feature>